<evidence type="ECO:0000256" key="6">
    <source>
        <dbReference type="ARBA" id="ARBA00012216"/>
    </source>
</evidence>
<dbReference type="STRING" id="247633.GP2143_10872"/>
<dbReference type="UniPathway" id="UPA00219"/>
<keyword evidence="7 18" id="KW-0963">Cytoplasm</keyword>
<keyword evidence="9 20" id="KW-0479">Metal-binding</keyword>
<feature type="active site" evidence="19">
    <location>
        <position position="29"/>
    </location>
</feature>
<evidence type="ECO:0000256" key="15">
    <source>
        <dbReference type="ARBA" id="ARBA00023211"/>
    </source>
</evidence>
<evidence type="ECO:0000256" key="5">
    <source>
        <dbReference type="ARBA" id="ARBA00010871"/>
    </source>
</evidence>
<dbReference type="Gene3D" id="3.30.470.20">
    <property type="entry name" value="ATP-grasp fold, B domain"/>
    <property type="match status" value="1"/>
</dbReference>
<dbReference type="GO" id="GO:0005829">
    <property type="term" value="C:cytosol"/>
    <property type="evidence" value="ECO:0007669"/>
    <property type="project" value="TreeGrafter"/>
</dbReference>
<evidence type="ECO:0000256" key="17">
    <source>
        <dbReference type="ARBA" id="ARBA00047614"/>
    </source>
</evidence>
<dbReference type="Gene3D" id="3.40.50.20">
    <property type="match status" value="1"/>
</dbReference>
<dbReference type="GO" id="GO:0005524">
    <property type="term" value="F:ATP binding"/>
    <property type="evidence" value="ECO:0007669"/>
    <property type="project" value="UniProtKB-UniRule"/>
</dbReference>
<evidence type="ECO:0000256" key="7">
    <source>
        <dbReference type="ARBA" id="ARBA00022490"/>
    </source>
</evidence>
<dbReference type="eggNOG" id="COG1181">
    <property type="taxonomic scope" value="Bacteria"/>
</dbReference>
<dbReference type="GO" id="GO:0046872">
    <property type="term" value="F:metal ion binding"/>
    <property type="evidence" value="ECO:0007669"/>
    <property type="project" value="UniProtKB-KW"/>
</dbReference>
<comment type="caution">
    <text evidence="23">The sequence shown here is derived from an EMBL/GenBank/DDBJ whole genome shotgun (WGS) entry which is preliminary data.</text>
</comment>
<comment type="similarity">
    <text evidence="5 18">Belongs to the D-alanine--D-alanine ligase family.</text>
</comment>
<evidence type="ECO:0000256" key="21">
    <source>
        <dbReference type="PROSITE-ProRule" id="PRU00409"/>
    </source>
</evidence>
<dbReference type="SUPFAM" id="SSF52440">
    <property type="entry name" value="PreATP-grasp domain"/>
    <property type="match status" value="1"/>
</dbReference>
<dbReference type="InterPro" id="IPR000291">
    <property type="entry name" value="D-Ala_lig_Van_CS"/>
</dbReference>
<comment type="subcellular location">
    <subcellularLocation>
        <location evidence="3 18">Cytoplasm</location>
    </subcellularLocation>
</comment>
<evidence type="ECO:0000256" key="19">
    <source>
        <dbReference type="PIRSR" id="PIRSR039102-1"/>
    </source>
</evidence>
<dbReference type="NCBIfam" id="NF002378">
    <property type="entry name" value="PRK01372.1"/>
    <property type="match status" value="1"/>
</dbReference>
<evidence type="ECO:0000256" key="20">
    <source>
        <dbReference type="PIRSR" id="PIRSR039102-3"/>
    </source>
</evidence>
<comment type="function">
    <text evidence="2 18">Cell wall formation.</text>
</comment>
<keyword evidence="14 18" id="KW-0573">Peptidoglycan synthesis</keyword>
<evidence type="ECO:0000256" key="8">
    <source>
        <dbReference type="ARBA" id="ARBA00022598"/>
    </source>
</evidence>
<feature type="domain" description="ATP-grasp" evidence="22">
    <location>
        <begin position="115"/>
        <end position="309"/>
    </location>
</feature>
<keyword evidence="15 20" id="KW-0464">Manganese</keyword>
<feature type="active site" evidence="19">
    <location>
        <position position="156"/>
    </location>
</feature>
<dbReference type="EMBL" id="AAVT01000019">
    <property type="protein sequence ID" value="EAW29662.1"/>
    <property type="molecule type" value="Genomic_DNA"/>
</dbReference>
<evidence type="ECO:0000256" key="9">
    <source>
        <dbReference type="ARBA" id="ARBA00022723"/>
    </source>
</evidence>
<dbReference type="OrthoDB" id="9813261at2"/>
<dbReference type="NCBIfam" id="TIGR01205">
    <property type="entry name" value="D_ala_D_alaTIGR"/>
    <property type="match status" value="1"/>
</dbReference>
<keyword evidence="13 18" id="KW-0133">Cell shape</keyword>
<comment type="cofactor">
    <cofactor evidence="1">
        <name>Mn(2+)</name>
        <dbReference type="ChEBI" id="CHEBI:29035"/>
    </cofactor>
</comment>
<evidence type="ECO:0000259" key="22">
    <source>
        <dbReference type="PROSITE" id="PS50975"/>
    </source>
</evidence>
<evidence type="ECO:0000256" key="18">
    <source>
        <dbReference type="HAMAP-Rule" id="MF_00047"/>
    </source>
</evidence>
<keyword evidence="11 21" id="KW-0067">ATP-binding</keyword>
<name>A0YHL6_9GAMM</name>
<dbReference type="PROSITE" id="PS00844">
    <property type="entry name" value="DALA_DALA_LIGASE_2"/>
    <property type="match status" value="1"/>
</dbReference>
<protein>
    <recommendedName>
        <fullName evidence="6 18">D-alanine--D-alanine ligase</fullName>
        <ecNumber evidence="6 18">6.3.2.4</ecNumber>
    </recommendedName>
    <alternativeName>
        <fullName evidence="18">D-Ala-D-Ala ligase</fullName>
    </alternativeName>
    <alternativeName>
        <fullName evidence="18">D-alanylalanine synthetase</fullName>
    </alternativeName>
</protein>
<dbReference type="PANTHER" id="PTHR23132:SF23">
    <property type="entry name" value="D-ALANINE--D-ALANINE LIGASE B"/>
    <property type="match status" value="1"/>
</dbReference>
<keyword evidence="8 18" id="KW-0436">Ligase</keyword>
<comment type="pathway">
    <text evidence="4 18">Cell wall biogenesis; peptidoglycan biosynthesis.</text>
</comment>
<dbReference type="SUPFAM" id="SSF56059">
    <property type="entry name" value="Glutathione synthetase ATP-binding domain-like"/>
    <property type="match status" value="1"/>
</dbReference>
<dbReference type="InterPro" id="IPR016185">
    <property type="entry name" value="PreATP-grasp_dom_sf"/>
</dbReference>
<evidence type="ECO:0000256" key="14">
    <source>
        <dbReference type="ARBA" id="ARBA00022984"/>
    </source>
</evidence>
<feature type="binding site" evidence="20">
    <location>
        <position position="276"/>
    </location>
    <ligand>
        <name>Mg(2+)</name>
        <dbReference type="ChEBI" id="CHEBI:18420"/>
        <label>2</label>
    </ligand>
</feature>
<keyword evidence="16 18" id="KW-0961">Cell wall biogenesis/degradation</keyword>
<evidence type="ECO:0000313" key="24">
    <source>
        <dbReference type="Proteomes" id="UP000004931"/>
    </source>
</evidence>
<evidence type="ECO:0000256" key="2">
    <source>
        <dbReference type="ARBA" id="ARBA00003921"/>
    </source>
</evidence>
<dbReference type="InterPro" id="IPR011095">
    <property type="entry name" value="Dala_Dala_lig_C"/>
</dbReference>
<dbReference type="Pfam" id="PF07478">
    <property type="entry name" value="Dala_Dala_lig_C"/>
    <property type="match status" value="1"/>
</dbReference>
<dbReference type="FunFam" id="3.30.470.20:FF:000008">
    <property type="entry name" value="D-alanine--D-alanine ligase"/>
    <property type="match status" value="1"/>
</dbReference>
<dbReference type="GO" id="GO:0008360">
    <property type="term" value="P:regulation of cell shape"/>
    <property type="evidence" value="ECO:0007669"/>
    <property type="project" value="UniProtKB-KW"/>
</dbReference>
<evidence type="ECO:0000256" key="16">
    <source>
        <dbReference type="ARBA" id="ARBA00023316"/>
    </source>
</evidence>
<dbReference type="GO" id="GO:0009252">
    <property type="term" value="P:peptidoglycan biosynthetic process"/>
    <property type="evidence" value="ECO:0007669"/>
    <property type="project" value="UniProtKB-UniRule"/>
</dbReference>
<comment type="catalytic activity">
    <reaction evidence="17 18">
        <text>2 D-alanine + ATP = D-alanyl-D-alanine + ADP + phosphate + H(+)</text>
        <dbReference type="Rhea" id="RHEA:11224"/>
        <dbReference type="ChEBI" id="CHEBI:15378"/>
        <dbReference type="ChEBI" id="CHEBI:30616"/>
        <dbReference type="ChEBI" id="CHEBI:43474"/>
        <dbReference type="ChEBI" id="CHEBI:57416"/>
        <dbReference type="ChEBI" id="CHEBI:57822"/>
        <dbReference type="ChEBI" id="CHEBI:456216"/>
        <dbReference type="EC" id="6.3.2.4"/>
    </reaction>
</comment>
<dbReference type="Proteomes" id="UP000004931">
    <property type="component" value="Unassembled WGS sequence"/>
</dbReference>
<keyword evidence="12 20" id="KW-0460">Magnesium</keyword>
<comment type="cofactor">
    <cofactor evidence="20">
        <name>Mg(2+)</name>
        <dbReference type="ChEBI" id="CHEBI:18420"/>
    </cofactor>
    <cofactor evidence="20">
        <name>Mn(2+)</name>
        <dbReference type="ChEBI" id="CHEBI:29035"/>
    </cofactor>
    <text evidence="20">Binds 2 magnesium or manganese ions per subunit.</text>
</comment>
<dbReference type="EC" id="6.3.2.4" evidence="6 18"/>
<dbReference type="PANTHER" id="PTHR23132">
    <property type="entry name" value="D-ALANINE--D-ALANINE LIGASE"/>
    <property type="match status" value="1"/>
</dbReference>
<evidence type="ECO:0000256" key="4">
    <source>
        <dbReference type="ARBA" id="ARBA00004752"/>
    </source>
</evidence>
<gene>
    <name evidence="18" type="primary">ddl</name>
    <name evidence="23" type="ORF">GP2143_10872</name>
</gene>
<evidence type="ECO:0000313" key="23">
    <source>
        <dbReference type="EMBL" id="EAW29662.1"/>
    </source>
</evidence>
<evidence type="ECO:0000256" key="1">
    <source>
        <dbReference type="ARBA" id="ARBA00001936"/>
    </source>
</evidence>
<dbReference type="AlphaFoldDB" id="A0YHL6"/>
<reference evidence="23 24" key="1">
    <citation type="journal article" date="2010" name="J. Bacteriol.">
        <title>Genome sequence of the oligotrophic marine Gammaproteobacterium HTCC2143, isolated from the Oregon Coast.</title>
        <authorList>
            <person name="Oh H.M."/>
            <person name="Kang I."/>
            <person name="Ferriera S."/>
            <person name="Giovannoni S.J."/>
            <person name="Cho J.C."/>
        </authorList>
    </citation>
    <scope>NUCLEOTIDE SEQUENCE [LARGE SCALE GENOMIC DNA]</scope>
    <source>
        <strain evidence="23 24">HTCC2143</strain>
    </source>
</reference>
<evidence type="ECO:0000256" key="10">
    <source>
        <dbReference type="ARBA" id="ARBA00022741"/>
    </source>
</evidence>
<dbReference type="GO" id="GO:0008716">
    <property type="term" value="F:D-alanine-D-alanine ligase activity"/>
    <property type="evidence" value="ECO:0007669"/>
    <property type="project" value="UniProtKB-UniRule"/>
</dbReference>
<dbReference type="GO" id="GO:0071555">
    <property type="term" value="P:cell wall organization"/>
    <property type="evidence" value="ECO:0007669"/>
    <property type="project" value="UniProtKB-KW"/>
</dbReference>
<accession>A0YHL6</accession>
<sequence>MNYSSDNDKSWKDGLKSPVAVLLGGKTAERAVSLQSGEAILAALRAQNIAAEAVDTQDDSWIKTVAERYQHVFIALHGGDGEGGSVQGALDSIDVTYTGSGVMASAIALDKVRCKYLWRGMELPTPSFCELSINSHWDDIIRQWGKVIVKPASEGSSIGMAIATTGAELKGAYEIASQYQGAVMAEQWVQGAEFTVAILGKETLPVIRLETDHGFYDYEAKYISTDTRYICPCGLSASQEQELKKMALDAFHSVGCEGWGRVDFMQDESDNFFLLEVNTVPGMTDHSLVPMAAKEASVNFEELVAEILRLSLL</sequence>
<feature type="binding site" evidence="20">
    <location>
        <position position="278"/>
    </location>
    <ligand>
        <name>Mg(2+)</name>
        <dbReference type="ChEBI" id="CHEBI:18420"/>
        <label>2</label>
    </ligand>
</feature>
<evidence type="ECO:0000256" key="13">
    <source>
        <dbReference type="ARBA" id="ARBA00022960"/>
    </source>
</evidence>
<dbReference type="InterPro" id="IPR011761">
    <property type="entry name" value="ATP-grasp"/>
</dbReference>
<keyword evidence="24" id="KW-1185">Reference proteome</keyword>
<dbReference type="PIRSF" id="PIRSF039102">
    <property type="entry name" value="Ddl/VanB"/>
    <property type="match status" value="1"/>
</dbReference>
<dbReference type="Gene3D" id="3.30.1490.20">
    <property type="entry name" value="ATP-grasp fold, A domain"/>
    <property type="match status" value="1"/>
</dbReference>
<proteinExistence type="inferred from homology"/>
<evidence type="ECO:0000256" key="12">
    <source>
        <dbReference type="ARBA" id="ARBA00022842"/>
    </source>
</evidence>
<evidence type="ECO:0000256" key="3">
    <source>
        <dbReference type="ARBA" id="ARBA00004496"/>
    </source>
</evidence>
<feature type="binding site" evidence="20">
    <location>
        <position position="276"/>
    </location>
    <ligand>
        <name>Mg(2+)</name>
        <dbReference type="ChEBI" id="CHEBI:18420"/>
        <label>1</label>
    </ligand>
</feature>
<organism evidence="23 24">
    <name type="scientific">marine gamma proteobacterium HTCC2143</name>
    <dbReference type="NCBI Taxonomy" id="247633"/>
    <lineage>
        <taxon>Bacteria</taxon>
        <taxon>Pseudomonadati</taxon>
        <taxon>Pseudomonadota</taxon>
        <taxon>Gammaproteobacteria</taxon>
        <taxon>Cellvibrionales</taxon>
        <taxon>Spongiibacteraceae</taxon>
        <taxon>BD1-7 clade</taxon>
    </lineage>
</organism>
<dbReference type="InterPro" id="IPR013815">
    <property type="entry name" value="ATP_grasp_subdomain_1"/>
</dbReference>
<dbReference type="PROSITE" id="PS50975">
    <property type="entry name" value="ATP_GRASP"/>
    <property type="match status" value="1"/>
</dbReference>
<feature type="binding site" evidence="20">
    <location>
        <position position="263"/>
    </location>
    <ligand>
        <name>Mg(2+)</name>
        <dbReference type="ChEBI" id="CHEBI:18420"/>
        <label>1</label>
    </ligand>
</feature>
<evidence type="ECO:0000256" key="11">
    <source>
        <dbReference type="ARBA" id="ARBA00022840"/>
    </source>
</evidence>
<feature type="active site" evidence="19">
    <location>
        <position position="287"/>
    </location>
</feature>
<dbReference type="HAMAP" id="MF_00047">
    <property type="entry name" value="Dala_Dala_lig"/>
    <property type="match status" value="1"/>
</dbReference>
<keyword evidence="10 21" id="KW-0547">Nucleotide-binding</keyword>
<dbReference type="InterPro" id="IPR005905">
    <property type="entry name" value="D_ala_D_ala"/>
</dbReference>